<feature type="compositionally biased region" description="Polar residues" evidence="1">
    <location>
        <begin position="116"/>
        <end position="128"/>
    </location>
</feature>
<dbReference type="Proteomes" id="UP000326198">
    <property type="component" value="Unassembled WGS sequence"/>
</dbReference>
<accession>A0A5N7B770</accession>
<dbReference type="EMBL" id="ML736224">
    <property type="protein sequence ID" value="KAE8377390.1"/>
    <property type="molecule type" value="Genomic_DNA"/>
</dbReference>
<feature type="compositionally biased region" description="Low complexity" evidence="1">
    <location>
        <begin position="149"/>
        <end position="162"/>
    </location>
</feature>
<organism evidence="2 3">
    <name type="scientific">Aspergillus bertholletiae</name>
    <dbReference type="NCBI Taxonomy" id="1226010"/>
    <lineage>
        <taxon>Eukaryota</taxon>
        <taxon>Fungi</taxon>
        <taxon>Dikarya</taxon>
        <taxon>Ascomycota</taxon>
        <taxon>Pezizomycotina</taxon>
        <taxon>Eurotiomycetes</taxon>
        <taxon>Eurotiomycetidae</taxon>
        <taxon>Eurotiales</taxon>
        <taxon>Aspergillaceae</taxon>
        <taxon>Aspergillus</taxon>
        <taxon>Aspergillus subgen. Circumdati</taxon>
    </lineage>
</organism>
<feature type="compositionally biased region" description="Basic and acidic residues" evidence="1">
    <location>
        <begin position="259"/>
        <end position="270"/>
    </location>
</feature>
<protein>
    <submittedName>
        <fullName evidence="2">Uncharacterized protein</fullName>
    </submittedName>
</protein>
<keyword evidence="3" id="KW-1185">Reference proteome</keyword>
<evidence type="ECO:0000256" key="1">
    <source>
        <dbReference type="SAM" id="MobiDB-lite"/>
    </source>
</evidence>
<dbReference type="AlphaFoldDB" id="A0A5N7B770"/>
<name>A0A5N7B770_9EURO</name>
<proteinExistence type="predicted"/>
<feature type="region of interest" description="Disordered" evidence="1">
    <location>
        <begin position="248"/>
        <end position="270"/>
    </location>
</feature>
<reference evidence="2 3" key="1">
    <citation type="submission" date="2019-04" db="EMBL/GenBank/DDBJ databases">
        <title>Friends and foes A comparative genomics studyof 23 Aspergillus species from section Flavi.</title>
        <authorList>
            <consortium name="DOE Joint Genome Institute"/>
            <person name="Kjaerbolling I."/>
            <person name="Vesth T."/>
            <person name="Frisvad J.C."/>
            <person name="Nybo J.L."/>
            <person name="Theobald S."/>
            <person name="Kildgaard S."/>
            <person name="Isbrandt T."/>
            <person name="Kuo A."/>
            <person name="Sato A."/>
            <person name="Lyhne E.K."/>
            <person name="Kogle M.E."/>
            <person name="Wiebenga A."/>
            <person name="Kun R.S."/>
            <person name="Lubbers R.J."/>
            <person name="Makela M.R."/>
            <person name="Barry K."/>
            <person name="Chovatia M."/>
            <person name="Clum A."/>
            <person name="Daum C."/>
            <person name="Haridas S."/>
            <person name="He G."/>
            <person name="LaButti K."/>
            <person name="Lipzen A."/>
            <person name="Mondo S."/>
            <person name="Riley R."/>
            <person name="Salamov A."/>
            <person name="Simmons B.A."/>
            <person name="Magnuson J.K."/>
            <person name="Henrissat B."/>
            <person name="Mortensen U.H."/>
            <person name="Larsen T.O."/>
            <person name="Devries R.P."/>
            <person name="Grigoriev I.V."/>
            <person name="Machida M."/>
            <person name="Baker S.E."/>
            <person name="Andersen M.R."/>
        </authorList>
    </citation>
    <scope>NUCLEOTIDE SEQUENCE [LARGE SCALE GENOMIC DNA]</scope>
    <source>
        <strain evidence="2 3">IBT 29228</strain>
    </source>
</reference>
<feature type="region of interest" description="Disordered" evidence="1">
    <location>
        <begin position="105"/>
        <end position="190"/>
    </location>
</feature>
<evidence type="ECO:0000313" key="3">
    <source>
        <dbReference type="Proteomes" id="UP000326198"/>
    </source>
</evidence>
<evidence type="ECO:0000313" key="2">
    <source>
        <dbReference type="EMBL" id="KAE8377390.1"/>
    </source>
</evidence>
<sequence length="308" mass="35084">MACRSEKDFAMYDIHNAQEEQWMALPLYSQAAPANSSGDISIWSHHQPLAVQPPQCFIDPSSHNGQLEAPAQWALDASTLGHTLDPSTPWIVDPSSPNEYTAPPIPWRIDSPSLEDPTTASIPWTADTSGPKGFPELQIQSPPGPPLLDSPLSPTTPSFPRTPGMPTVPPSHEERNISRPGSNSRWKDSPPELLLDHPTSPSHAECPVAGYNKPTVRFAPPQDFRRRDRQHVKRFFCRYKNCLQSEPDSPSFKKRGFTTRKDRDRHEARHKPEIRCQWRNEQGEQCTRLFSRMDNMRDHVRRIHRPRF</sequence>
<dbReference type="OrthoDB" id="654211at2759"/>
<gene>
    <name evidence="2" type="ORF">BDV26DRAFT_304956</name>
</gene>